<evidence type="ECO:0000313" key="4">
    <source>
        <dbReference type="Proteomes" id="UP001596292"/>
    </source>
</evidence>
<dbReference type="EMBL" id="JBHSWN010000001">
    <property type="protein sequence ID" value="MFC6792634.1"/>
    <property type="molecule type" value="Genomic_DNA"/>
</dbReference>
<dbReference type="PROSITE" id="PS50076">
    <property type="entry name" value="DNAJ_2"/>
    <property type="match status" value="1"/>
</dbReference>
<feature type="domain" description="J" evidence="2">
    <location>
        <begin position="183"/>
        <end position="253"/>
    </location>
</feature>
<dbReference type="InterPro" id="IPR036869">
    <property type="entry name" value="J_dom_sf"/>
</dbReference>
<evidence type="ECO:0000259" key="2">
    <source>
        <dbReference type="PROSITE" id="PS50076"/>
    </source>
</evidence>
<dbReference type="CDD" id="cd06257">
    <property type="entry name" value="DnaJ"/>
    <property type="match status" value="1"/>
</dbReference>
<dbReference type="Gene3D" id="1.10.287.110">
    <property type="entry name" value="DnaJ domain"/>
    <property type="match status" value="1"/>
</dbReference>
<comment type="caution">
    <text evidence="3">The sequence shown here is derived from an EMBL/GenBank/DDBJ whole genome shotgun (WGS) entry which is preliminary data.</text>
</comment>
<keyword evidence="4" id="KW-1185">Reference proteome</keyword>
<evidence type="ECO:0000256" key="1">
    <source>
        <dbReference type="SAM" id="MobiDB-lite"/>
    </source>
</evidence>
<dbReference type="Pfam" id="PF00226">
    <property type="entry name" value="DnaJ"/>
    <property type="match status" value="1"/>
</dbReference>
<dbReference type="Proteomes" id="UP001596292">
    <property type="component" value="Unassembled WGS sequence"/>
</dbReference>
<accession>A0ABW2BS09</accession>
<evidence type="ECO:0000313" key="3">
    <source>
        <dbReference type="EMBL" id="MFC6792634.1"/>
    </source>
</evidence>
<name>A0ABW2BS09_9HYPH</name>
<gene>
    <name evidence="3" type="ORF">ACFQE0_25615</name>
</gene>
<proteinExistence type="predicted"/>
<sequence>MLLLLGLLACFGLWWLSKKPGGLGAVFAAFPRHRLAGWAALAAAGFLLLHGNLPLAALLGIGGLWSLEGPQGMGRRLRSLMPGGIGAGRRVRTRLIAVAILPDGSFAAGRVRAGPLSGAPLDGLSLPALTELHALCRLEDPEGAVVLEAYLDRRAPGWRVDAERNRDAWARGAAKPGTMAQEEAYQILGLESGATTEQIRTAHRTLMKRAHPDQGEVPRGGAAQRGPGSFAEPTSLNSTRVARLRRLSAAPYGAPPSVRHPASWAGCDFRMVSEMS</sequence>
<dbReference type="SUPFAM" id="SSF46565">
    <property type="entry name" value="Chaperone J-domain"/>
    <property type="match status" value="1"/>
</dbReference>
<reference evidence="4" key="1">
    <citation type="journal article" date="2019" name="Int. J. Syst. Evol. Microbiol.">
        <title>The Global Catalogue of Microorganisms (GCM) 10K type strain sequencing project: providing services to taxonomists for standard genome sequencing and annotation.</title>
        <authorList>
            <consortium name="The Broad Institute Genomics Platform"/>
            <consortium name="The Broad Institute Genome Sequencing Center for Infectious Disease"/>
            <person name="Wu L."/>
            <person name="Ma J."/>
        </authorList>
    </citation>
    <scope>NUCLEOTIDE SEQUENCE [LARGE SCALE GENOMIC DNA]</scope>
    <source>
        <strain evidence="4">CCUG 48316</strain>
    </source>
</reference>
<dbReference type="InterPro" id="IPR001623">
    <property type="entry name" value="DnaJ_domain"/>
</dbReference>
<organism evidence="3 4">
    <name type="scientific">Methylobacterium komagatae</name>
    <dbReference type="NCBI Taxonomy" id="374425"/>
    <lineage>
        <taxon>Bacteria</taxon>
        <taxon>Pseudomonadati</taxon>
        <taxon>Pseudomonadota</taxon>
        <taxon>Alphaproteobacteria</taxon>
        <taxon>Hyphomicrobiales</taxon>
        <taxon>Methylobacteriaceae</taxon>
        <taxon>Methylobacterium</taxon>
    </lineage>
</organism>
<dbReference type="RefSeq" id="WP_378974745.1">
    <property type="nucleotide sequence ID" value="NZ_JBHSWN010000001.1"/>
</dbReference>
<feature type="region of interest" description="Disordered" evidence="1">
    <location>
        <begin position="211"/>
        <end position="238"/>
    </location>
</feature>
<protein>
    <submittedName>
        <fullName evidence="3">J domain-containing protein</fullName>
    </submittedName>
</protein>